<evidence type="ECO:0000256" key="9">
    <source>
        <dbReference type="ARBA" id="ARBA00022989"/>
    </source>
</evidence>
<dbReference type="Proteomes" id="UP000323166">
    <property type="component" value="Unassembled WGS sequence"/>
</dbReference>
<evidence type="ECO:0000313" key="15">
    <source>
        <dbReference type="Proteomes" id="UP000323166"/>
    </source>
</evidence>
<feature type="region of interest" description="Disordered" evidence="13">
    <location>
        <begin position="1"/>
        <end position="28"/>
    </location>
</feature>
<dbReference type="Gene3D" id="3.40.1690.10">
    <property type="entry name" value="secretion proteins EscU"/>
    <property type="match status" value="1"/>
</dbReference>
<proteinExistence type="inferred from homology"/>
<evidence type="ECO:0000256" key="5">
    <source>
        <dbReference type="ARBA" id="ARBA00022475"/>
    </source>
</evidence>
<evidence type="ECO:0000256" key="6">
    <source>
        <dbReference type="ARBA" id="ARBA00022692"/>
    </source>
</evidence>
<sequence length="356" mass="39789">MADNNSAQQKTEAPSPRRLREAREKGQVPKSRDLSAAIILLAALFAIAFMEDGIIYSMQRLLLEHFETGVNIHLPAENLPYYMIGFLARVSMVFMPLFVIILIAAVAANVLQVGVLFAPRVLQPKFERLNPVEGFKRIFSLRSLFELVKNVLKIIIVAATVYWVVKARLSELLLIHFKTPAQLLELIASILLLTAFAGAGAFLVVSFFDMMFQRYEHIKNLRMTKQEVKDELKQTEGDPLVKSWLRRRQREILANAIRQEVPRATVVITNPVHVSVAIRYDEKETGAPVVVAKGAGDLAQAIKNLARQNNVPVVENPPVARALYQNVGIGSEIPVELYQAIAEIIAMVYRLKGKAG</sequence>
<feature type="compositionally biased region" description="Basic and acidic residues" evidence="13">
    <location>
        <begin position="18"/>
        <end position="28"/>
    </location>
</feature>
<comment type="similarity">
    <text evidence="2 12">Belongs to the type III secretion exporter family.</text>
</comment>
<evidence type="ECO:0000256" key="10">
    <source>
        <dbReference type="ARBA" id="ARBA00023136"/>
    </source>
</evidence>
<evidence type="ECO:0000256" key="7">
    <source>
        <dbReference type="ARBA" id="ARBA00022795"/>
    </source>
</evidence>
<feature type="transmembrane region" description="Helical" evidence="12">
    <location>
        <begin position="147"/>
        <end position="165"/>
    </location>
</feature>
<dbReference type="InterPro" id="IPR006136">
    <property type="entry name" value="FlhB"/>
</dbReference>
<protein>
    <recommendedName>
        <fullName evidence="3 12">Flagellar biosynthetic protein FlhB</fullName>
    </recommendedName>
</protein>
<feature type="transmembrane region" description="Helical" evidence="12">
    <location>
        <begin position="93"/>
        <end position="118"/>
    </location>
</feature>
<dbReference type="NCBIfam" id="TIGR00328">
    <property type="entry name" value="flhB"/>
    <property type="match status" value="1"/>
</dbReference>
<keyword evidence="14" id="KW-0966">Cell projection</keyword>
<reference evidence="14 15" key="1">
    <citation type="submission" date="2019-07" db="EMBL/GenBank/DDBJ databases">
        <title>Genomic Encyclopedia of Type Strains, Phase I: the one thousand microbial genomes (KMG-I) project.</title>
        <authorList>
            <person name="Kyrpides N."/>
        </authorList>
    </citation>
    <scope>NUCLEOTIDE SEQUENCE [LARGE SCALE GENOMIC DNA]</scope>
    <source>
        <strain evidence="14 15">DSM 6562</strain>
    </source>
</reference>
<evidence type="ECO:0000256" key="11">
    <source>
        <dbReference type="ARBA" id="ARBA00023225"/>
    </source>
</evidence>
<keyword evidence="11 12" id="KW-1006">Bacterial flagellum protein export</keyword>
<dbReference type="Gene3D" id="6.10.250.2080">
    <property type="match status" value="1"/>
</dbReference>
<comment type="function">
    <text evidence="12">Required for formation of the rod structure in the basal body of the flagellar apparatus. Together with FliI and FliH, may constitute the export apparatus of flagellin.</text>
</comment>
<dbReference type="InterPro" id="IPR029025">
    <property type="entry name" value="T3SS_substrate_exporter_C"/>
</dbReference>
<dbReference type="Pfam" id="PF01312">
    <property type="entry name" value="Bac_export_2"/>
    <property type="match status" value="1"/>
</dbReference>
<dbReference type="GO" id="GO:0044780">
    <property type="term" value="P:bacterial-type flagellum assembly"/>
    <property type="evidence" value="ECO:0007669"/>
    <property type="project" value="InterPro"/>
</dbReference>
<evidence type="ECO:0000256" key="1">
    <source>
        <dbReference type="ARBA" id="ARBA00004651"/>
    </source>
</evidence>
<evidence type="ECO:0000256" key="8">
    <source>
        <dbReference type="ARBA" id="ARBA00022927"/>
    </source>
</evidence>
<evidence type="ECO:0000313" key="14">
    <source>
        <dbReference type="EMBL" id="TYO96296.1"/>
    </source>
</evidence>
<organism evidence="14 15">
    <name type="scientific">Desulfallas thermosapovorans DSM 6562</name>
    <dbReference type="NCBI Taxonomy" id="1121431"/>
    <lineage>
        <taxon>Bacteria</taxon>
        <taxon>Bacillati</taxon>
        <taxon>Bacillota</taxon>
        <taxon>Clostridia</taxon>
        <taxon>Eubacteriales</taxon>
        <taxon>Desulfallaceae</taxon>
        <taxon>Desulfallas</taxon>
    </lineage>
</organism>
<keyword evidence="7 12" id="KW-1005">Bacterial flagellum biogenesis</keyword>
<evidence type="ECO:0000256" key="12">
    <source>
        <dbReference type="RuleBase" id="RU364091"/>
    </source>
</evidence>
<keyword evidence="9 12" id="KW-1133">Transmembrane helix</keyword>
<accession>A0A5S4ZUD3</accession>
<name>A0A5S4ZUD3_9FIRM</name>
<keyword evidence="5 12" id="KW-1003">Cell membrane</keyword>
<keyword evidence="14" id="KW-0969">Cilium</keyword>
<feature type="transmembrane region" description="Helical" evidence="12">
    <location>
        <begin position="34"/>
        <end position="56"/>
    </location>
</feature>
<dbReference type="SUPFAM" id="SSF160544">
    <property type="entry name" value="EscU C-terminal domain-like"/>
    <property type="match status" value="1"/>
</dbReference>
<dbReference type="GO" id="GO:0005886">
    <property type="term" value="C:plasma membrane"/>
    <property type="evidence" value="ECO:0007669"/>
    <property type="project" value="UniProtKB-SubCell"/>
</dbReference>
<keyword evidence="6 12" id="KW-0812">Transmembrane</keyword>
<evidence type="ECO:0000256" key="13">
    <source>
        <dbReference type="SAM" id="MobiDB-lite"/>
    </source>
</evidence>
<feature type="transmembrane region" description="Helical" evidence="12">
    <location>
        <begin position="185"/>
        <end position="212"/>
    </location>
</feature>
<feature type="compositionally biased region" description="Polar residues" evidence="13">
    <location>
        <begin position="1"/>
        <end position="12"/>
    </location>
</feature>
<dbReference type="PANTHER" id="PTHR30531:SF12">
    <property type="entry name" value="FLAGELLAR BIOSYNTHETIC PROTEIN FLHB"/>
    <property type="match status" value="1"/>
</dbReference>
<keyword evidence="4 12" id="KW-0813">Transport</keyword>
<keyword evidence="10 12" id="KW-0472">Membrane</keyword>
<keyword evidence="15" id="KW-1185">Reference proteome</keyword>
<dbReference type="GO" id="GO:0009306">
    <property type="term" value="P:protein secretion"/>
    <property type="evidence" value="ECO:0007669"/>
    <property type="project" value="InterPro"/>
</dbReference>
<evidence type="ECO:0000256" key="2">
    <source>
        <dbReference type="ARBA" id="ARBA00010690"/>
    </source>
</evidence>
<gene>
    <name evidence="12" type="primary">flhB</name>
    <name evidence="14" type="ORF">LX24_01254</name>
</gene>
<dbReference type="PRINTS" id="PR00950">
    <property type="entry name" value="TYPE3IMSPROT"/>
</dbReference>
<dbReference type="InterPro" id="IPR006135">
    <property type="entry name" value="T3SS_substrate_exporter"/>
</dbReference>
<comment type="subcellular location">
    <subcellularLocation>
        <location evidence="1">Cell membrane</location>
        <topology evidence="1">Multi-pass membrane protein</topology>
    </subcellularLocation>
</comment>
<dbReference type="RefSeq" id="WP_166511272.1">
    <property type="nucleotide sequence ID" value="NZ_VNHM01000005.1"/>
</dbReference>
<dbReference type="PANTHER" id="PTHR30531">
    <property type="entry name" value="FLAGELLAR BIOSYNTHETIC PROTEIN FLHB"/>
    <property type="match status" value="1"/>
</dbReference>
<evidence type="ECO:0000256" key="4">
    <source>
        <dbReference type="ARBA" id="ARBA00022448"/>
    </source>
</evidence>
<dbReference type="AlphaFoldDB" id="A0A5S4ZUD3"/>
<evidence type="ECO:0000256" key="3">
    <source>
        <dbReference type="ARBA" id="ARBA00021622"/>
    </source>
</evidence>
<comment type="caution">
    <text evidence="14">The sequence shown here is derived from an EMBL/GenBank/DDBJ whole genome shotgun (WGS) entry which is preliminary data.</text>
</comment>
<keyword evidence="8 12" id="KW-0653">Protein transport</keyword>
<dbReference type="EMBL" id="VNHM01000005">
    <property type="protein sequence ID" value="TYO96296.1"/>
    <property type="molecule type" value="Genomic_DNA"/>
</dbReference>
<keyword evidence="14" id="KW-0282">Flagellum</keyword>